<evidence type="ECO:0000313" key="3">
    <source>
        <dbReference type="Proteomes" id="UP001161247"/>
    </source>
</evidence>
<dbReference type="Proteomes" id="UP001161247">
    <property type="component" value="Chromosome 7"/>
</dbReference>
<proteinExistence type="predicted"/>
<sequence length="325" mass="37054">MSCPSDEILELLDCLVRNFQDLANLKNDIIVSSKNQIMGIRRKLSVLRTLVDFSAKRCTDHQMLDYFLNYVKDLVDSAASLSVLCLLKGKDGTMAAQGLETFFSEQLEKCLPTNPEVTEMFIGVLKASKSSRSHKFQVGEDVVYLVDIILKDLVDPSKGYIQILKERLIFMITLSIYSVEEAVIDVGDEFSSQIDSDINEELSLIFYRYLDGIEMGLSSLQEKIYKVKKEIRKLYAPSLSSLSLNFPKTNGLAFINFLLENLEEMVKHNPSRIVFAKHQVMMVHDGPQNYLRAAGRERRPRSLEHNFVFLNNPVPTLQTTWIVLI</sequence>
<dbReference type="InterPro" id="IPR021929">
    <property type="entry name" value="R1A-like_N"/>
</dbReference>
<dbReference type="AlphaFoldDB" id="A0AAV1DVR2"/>
<protein>
    <submittedName>
        <fullName evidence="2">OLC1v1012289C1</fullName>
    </submittedName>
</protein>
<evidence type="ECO:0000313" key="2">
    <source>
        <dbReference type="EMBL" id="CAI9111939.1"/>
    </source>
</evidence>
<organism evidence="2 3">
    <name type="scientific">Oldenlandia corymbosa var. corymbosa</name>
    <dbReference type="NCBI Taxonomy" id="529605"/>
    <lineage>
        <taxon>Eukaryota</taxon>
        <taxon>Viridiplantae</taxon>
        <taxon>Streptophyta</taxon>
        <taxon>Embryophyta</taxon>
        <taxon>Tracheophyta</taxon>
        <taxon>Spermatophyta</taxon>
        <taxon>Magnoliopsida</taxon>
        <taxon>eudicotyledons</taxon>
        <taxon>Gunneridae</taxon>
        <taxon>Pentapetalae</taxon>
        <taxon>asterids</taxon>
        <taxon>lamiids</taxon>
        <taxon>Gentianales</taxon>
        <taxon>Rubiaceae</taxon>
        <taxon>Rubioideae</taxon>
        <taxon>Spermacoceae</taxon>
        <taxon>Hedyotis-Oldenlandia complex</taxon>
        <taxon>Oldenlandia</taxon>
    </lineage>
</organism>
<accession>A0AAV1DVR2</accession>
<keyword evidence="3" id="KW-1185">Reference proteome</keyword>
<evidence type="ECO:0000259" key="1">
    <source>
        <dbReference type="Pfam" id="PF12061"/>
    </source>
</evidence>
<dbReference type="EMBL" id="OX459124">
    <property type="protein sequence ID" value="CAI9111939.1"/>
    <property type="molecule type" value="Genomic_DNA"/>
</dbReference>
<dbReference type="Pfam" id="PF12061">
    <property type="entry name" value="NB-LRR"/>
    <property type="match status" value="1"/>
</dbReference>
<reference evidence="2" key="1">
    <citation type="submission" date="2023-03" db="EMBL/GenBank/DDBJ databases">
        <authorList>
            <person name="Julca I."/>
        </authorList>
    </citation>
    <scope>NUCLEOTIDE SEQUENCE</scope>
</reference>
<gene>
    <name evidence="2" type="ORF">OLC1_LOCUS19221</name>
</gene>
<name>A0AAV1DVR2_OLDCO</name>
<feature type="domain" description="Late blight resistance protein R1A-like N-terminal" evidence="1">
    <location>
        <begin position="6"/>
        <end position="137"/>
    </location>
</feature>